<dbReference type="Proteomes" id="UP001156215">
    <property type="component" value="Chromosome"/>
</dbReference>
<name>A0A9E9P379_9BURK</name>
<evidence type="ECO:0000313" key="2">
    <source>
        <dbReference type="Proteomes" id="UP001156215"/>
    </source>
</evidence>
<gene>
    <name evidence="1" type="ORF">NB640_10955</name>
</gene>
<dbReference type="EMBL" id="CP098242">
    <property type="protein sequence ID" value="WAW09733.1"/>
    <property type="molecule type" value="Genomic_DNA"/>
</dbReference>
<evidence type="ECO:0000313" key="1">
    <source>
        <dbReference type="EMBL" id="WAW09733.1"/>
    </source>
</evidence>
<keyword evidence="2" id="KW-1185">Reference proteome</keyword>
<sequence length="219" mass="23921">MTMGFMAEAGRAEETPAVVSSSTLANVEALFSELAAIYGARFADMWRNTDVGHVKAVWAGALAGLKVGEVRQGLMGCRKKPWPPTLPEFLLLCRAEPDYESLFGDAQLQAWHRAKGKDVWTDPVLFWSAYAFGFYDLKKASWQMAKTRWTRIVAEKQACADTLPPVPQRGTAIAGAGVTASGGEKAREHLARLRVFLKTGETGEADEKGRGCDQGKRQA</sequence>
<accession>A0A9E9P379</accession>
<reference evidence="1" key="1">
    <citation type="journal article" date="2022" name="Front. Microbiol.">
        <title>New perspectives on an old grouping: The genomic and phenotypic variability of Oxalobacter formigenes and the implications for calcium oxalate stone prevention.</title>
        <authorList>
            <person name="Chmiel J.A."/>
            <person name="Carr C."/>
            <person name="Stuivenberg G.A."/>
            <person name="Venema R."/>
            <person name="Chanyi R.M."/>
            <person name="Al K.F."/>
            <person name="Giguere D."/>
            <person name="Say H."/>
            <person name="Akouris P.P."/>
            <person name="Dominguez Romero S.A."/>
            <person name="Kwong A."/>
            <person name="Tai V."/>
            <person name="Koval S.F."/>
            <person name="Razvi H."/>
            <person name="Bjazevic J."/>
            <person name="Burton J.P."/>
        </authorList>
    </citation>
    <scope>NUCLEOTIDE SEQUENCE</scope>
    <source>
        <strain evidence="1">WoOx3</strain>
    </source>
</reference>
<dbReference type="KEGG" id="ovb:NB640_10955"/>
<dbReference type="RefSeq" id="WP_269308739.1">
    <property type="nucleotide sequence ID" value="NZ_CP098242.1"/>
</dbReference>
<proteinExistence type="predicted"/>
<dbReference type="AlphaFoldDB" id="A0A9E9P379"/>
<organism evidence="1 2">
    <name type="scientific">Oxalobacter vibrioformis</name>
    <dbReference type="NCBI Taxonomy" id="933080"/>
    <lineage>
        <taxon>Bacteria</taxon>
        <taxon>Pseudomonadati</taxon>
        <taxon>Pseudomonadota</taxon>
        <taxon>Betaproteobacteria</taxon>
        <taxon>Burkholderiales</taxon>
        <taxon>Oxalobacteraceae</taxon>
        <taxon>Oxalobacter</taxon>
    </lineage>
</organism>
<protein>
    <submittedName>
        <fullName evidence="1">Uncharacterized protein</fullName>
    </submittedName>
</protein>